<dbReference type="RefSeq" id="WP_090229629.1">
    <property type="nucleotide sequence ID" value="NZ_FNJC01000004.1"/>
</dbReference>
<organism evidence="2 3">
    <name type="scientific">Filomicrobium insigne</name>
    <dbReference type="NCBI Taxonomy" id="418854"/>
    <lineage>
        <taxon>Bacteria</taxon>
        <taxon>Pseudomonadati</taxon>
        <taxon>Pseudomonadota</taxon>
        <taxon>Alphaproteobacteria</taxon>
        <taxon>Hyphomicrobiales</taxon>
        <taxon>Hyphomicrobiaceae</taxon>
        <taxon>Filomicrobium</taxon>
    </lineage>
</organism>
<reference evidence="2 3" key="1">
    <citation type="submission" date="2016-10" db="EMBL/GenBank/DDBJ databases">
        <authorList>
            <person name="Varghese N."/>
            <person name="Submissions S."/>
        </authorList>
    </citation>
    <scope>NUCLEOTIDE SEQUENCE [LARGE SCALE GENOMIC DNA]</scope>
    <source>
        <strain evidence="2 3">CGMCC 1.6497</strain>
    </source>
</reference>
<accession>A0A1H0SDF2</accession>
<feature type="compositionally biased region" description="Low complexity" evidence="1">
    <location>
        <begin position="221"/>
        <end position="243"/>
    </location>
</feature>
<gene>
    <name evidence="2" type="ORF">SAMN04488061_2851</name>
</gene>
<dbReference type="Proteomes" id="UP000198795">
    <property type="component" value="Unassembled WGS sequence"/>
</dbReference>
<comment type="caution">
    <text evidence="2">The sequence shown here is derived from an EMBL/GenBank/DDBJ whole genome shotgun (WGS) entry which is preliminary data.</text>
</comment>
<name>A0A1H0SDF2_9HYPH</name>
<sequence length="243" mass="27018">MSLPTGTAEQEIRTAAEQLARRYWPSARIVHELNVENGISRADIAVITADRLILMELKSERDTLDRLPNQIEQFTKVAHHVIVVAHRKWCDSAGWQTNNEGQPFLPQAPIFRPSAGATVWEYSEGKCKGNAPHAGCSWPWTARMLNLLWNSELQRVCYVLRVATTKRPTRGAMIDDLMRLCRAPELEQAVLAQLRTRQFATDDAIQKRKDDAAEATTCPGAKRPGASAAPAQAHEATAEETAP</sequence>
<dbReference type="EMBL" id="FNJC01000004">
    <property type="protein sequence ID" value="SDP39832.1"/>
    <property type="molecule type" value="Genomic_DNA"/>
</dbReference>
<evidence type="ECO:0000313" key="2">
    <source>
        <dbReference type="EMBL" id="SDP39832.1"/>
    </source>
</evidence>
<protein>
    <submittedName>
        <fullName evidence="2">Uncharacterized protein</fullName>
    </submittedName>
</protein>
<proteinExistence type="predicted"/>
<feature type="region of interest" description="Disordered" evidence="1">
    <location>
        <begin position="205"/>
        <end position="243"/>
    </location>
</feature>
<evidence type="ECO:0000256" key="1">
    <source>
        <dbReference type="SAM" id="MobiDB-lite"/>
    </source>
</evidence>
<keyword evidence="3" id="KW-1185">Reference proteome</keyword>
<evidence type="ECO:0000313" key="3">
    <source>
        <dbReference type="Proteomes" id="UP000198795"/>
    </source>
</evidence>